<evidence type="ECO:0000256" key="1">
    <source>
        <dbReference type="SAM" id="MobiDB-lite"/>
    </source>
</evidence>
<dbReference type="STRING" id="2064.TR51_02595"/>
<reference evidence="2 3" key="1">
    <citation type="submission" date="2015-02" db="EMBL/GenBank/DDBJ databases">
        <title>Draft genome sequence of Kitasatospora griseola MF730-N6, a bafilomycin, terpentecin and satosporin producer.</title>
        <authorList>
            <person name="Arens J.C."/>
            <person name="Haltli B."/>
            <person name="Kerr R.G."/>
        </authorList>
    </citation>
    <scope>NUCLEOTIDE SEQUENCE [LARGE SCALE GENOMIC DNA]</scope>
    <source>
        <strain evidence="2 3">MF730-N6</strain>
    </source>
</reference>
<dbReference type="AlphaFoldDB" id="A0A0D0Q1R1"/>
<protein>
    <submittedName>
        <fullName evidence="2">Uncharacterized protein</fullName>
    </submittedName>
</protein>
<name>A0A0D0Q1R1_KITGR</name>
<comment type="caution">
    <text evidence="2">The sequence shown here is derived from an EMBL/GenBank/DDBJ whole genome shotgun (WGS) entry which is preliminary data.</text>
</comment>
<evidence type="ECO:0000313" key="2">
    <source>
        <dbReference type="EMBL" id="KIQ66497.1"/>
    </source>
</evidence>
<feature type="region of interest" description="Disordered" evidence="1">
    <location>
        <begin position="1"/>
        <end position="63"/>
    </location>
</feature>
<sequence>MEQREEYRVDGRPPTVTHAGGAVPIDTLRREPREAHRAEGRPPTVTHDWSDEEEAPAHRRRRK</sequence>
<keyword evidence="3" id="KW-1185">Reference proteome</keyword>
<evidence type="ECO:0000313" key="3">
    <source>
        <dbReference type="Proteomes" id="UP000032066"/>
    </source>
</evidence>
<proteinExistence type="predicted"/>
<feature type="compositionally biased region" description="Basic and acidic residues" evidence="1">
    <location>
        <begin position="27"/>
        <end position="40"/>
    </location>
</feature>
<gene>
    <name evidence="2" type="ORF">TR51_02595</name>
</gene>
<dbReference type="EMBL" id="JXZB01000001">
    <property type="protein sequence ID" value="KIQ66497.1"/>
    <property type="molecule type" value="Genomic_DNA"/>
</dbReference>
<dbReference type="RefSeq" id="WP_043907726.1">
    <property type="nucleotide sequence ID" value="NZ_JXZB01000001.1"/>
</dbReference>
<dbReference type="PATRIC" id="fig|2064.6.peg.588"/>
<feature type="compositionally biased region" description="Basic and acidic residues" evidence="1">
    <location>
        <begin position="1"/>
        <end position="11"/>
    </location>
</feature>
<dbReference type="Proteomes" id="UP000032066">
    <property type="component" value="Unassembled WGS sequence"/>
</dbReference>
<accession>A0A0D0Q1R1</accession>
<organism evidence="2 3">
    <name type="scientific">Kitasatospora griseola</name>
    <name type="common">Streptomyces griseolosporeus</name>
    <dbReference type="NCBI Taxonomy" id="2064"/>
    <lineage>
        <taxon>Bacteria</taxon>
        <taxon>Bacillati</taxon>
        <taxon>Actinomycetota</taxon>
        <taxon>Actinomycetes</taxon>
        <taxon>Kitasatosporales</taxon>
        <taxon>Streptomycetaceae</taxon>
        <taxon>Kitasatospora</taxon>
    </lineage>
</organism>